<dbReference type="EMBL" id="JAHLFM010000017">
    <property type="protein sequence ID" value="MBU3830731.1"/>
    <property type="molecule type" value="Genomic_DNA"/>
</dbReference>
<evidence type="ECO:0000313" key="3">
    <source>
        <dbReference type="Proteomes" id="UP000824247"/>
    </source>
</evidence>
<reference evidence="2" key="2">
    <citation type="submission" date="2021-04" db="EMBL/GenBank/DDBJ databases">
        <authorList>
            <person name="Gilroy R."/>
        </authorList>
    </citation>
    <scope>NUCLEOTIDE SEQUENCE</scope>
    <source>
        <strain evidence="2">A5-1222</strain>
    </source>
</reference>
<proteinExistence type="predicted"/>
<accession>A0A9E2KVW7</accession>
<evidence type="ECO:0000256" key="1">
    <source>
        <dbReference type="SAM" id="Coils"/>
    </source>
</evidence>
<evidence type="ECO:0000313" key="2">
    <source>
        <dbReference type="EMBL" id="MBU3830731.1"/>
    </source>
</evidence>
<name>A0A9E2KVW7_9BACT</name>
<reference evidence="2" key="1">
    <citation type="journal article" date="2021" name="PeerJ">
        <title>Extensive microbial diversity within the chicken gut microbiome revealed by metagenomics and culture.</title>
        <authorList>
            <person name="Gilroy R."/>
            <person name="Ravi A."/>
            <person name="Getino M."/>
            <person name="Pursley I."/>
            <person name="Horton D.L."/>
            <person name="Alikhan N.F."/>
            <person name="Baker D."/>
            <person name="Gharbi K."/>
            <person name="Hall N."/>
            <person name="Watson M."/>
            <person name="Adriaenssens E.M."/>
            <person name="Foster-Nyarko E."/>
            <person name="Jarju S."/>
            <person name="Secka A."/>
            <person name="Antonio M."/>
            <person name="Oren A."/>
            <person name="Chaudhuri R.R."/>
            <person name="La Ragione R."/>
            <person name="Hildebrand F."/>
            <person name="Pallen M.J."/>
        </authorList>
    </citation>
    <scope>NUCLEOTIDE SEQUENCE</scope>
    <source>
        <strain evidence="2">A5-1222</strain>
    </source>
</reference>
<gene>
    <name evidence="2" type="ORF">H9897_01020</name>
</gene>
<feature type="coiled-coil region" evidence="1">
    <location>
        <begin position="78"/>
        <end position="130"/>
    </location>
</feature>
<keyword evidence="1" id="KW-0175">Coiled coil</keyword>
<protein>
    <recommendedName>
        <fullName evidence="4">DUF16 domain-containing protein</fullName>
    </recommendedName>
</protein>
<dbReference type="AlphaFoldDB" id="A0A9E2KVW7"/>
<dbReference type="Proteomes" id="UP000824247">
    <property type="component" value="Unassembled WGS sequence"/>
</dbReference>
<evidence type="ECO:0008006" key="4">
    <source>
        <dbReference type="Google" id="ProtNLM"/>
    </source>
</evidence>
<dbReference type="Gene3D" id="1.20.5.340">
    <property type="match status" value="1"/>
</dbReference>
<sequence>MKNQNSKFKHVLQEYDVESVEVHNYDLFAKLKDKIKKEKSNNIAKDKESKMVRKSKTDTILEVVLNLKEEFNGFKIEFNDLKTRVINLENNFNEFKIEVREEFSKVNSRLDKLEDDVSNLKQDVNSLKSEAIKHGWNIN</sequence>
<comment type="caution">
    <text evidence="2">The sequence shown here is derived from an EMBL/GenBank/DDBJ whole genome shotgun (WGS) entry which is preliminary data.</text>
</comment>
<organism evidence="2 3">
    <name type="scientific">Candidatus Ureaplasma intestinipullorum</name>
    <dbReference type="NCBI Taxonomy" id="2838770"/>
    <lineage>
        <taxon>Bacteria</taxon>
        <taxon>Bacillati</taxon>
        <taxon>Mycoplasmatota</taxon>
        <taxon>Mycoplasmoidales</taxon>
        <taxon>Mycoplasmoidaceae</taxon>
        <taxon>Ureaplasma</taxon>
    </lineage>
</organism>